<dbReference type="InterPro" id="IPR000182">
    <property type="entry name" value="GNAT_dom"/>
</dbReference>
<sequence>MIIDEKIIECELEYTKCFSEFCEKENIVRFRDDQLKDMYYHNYTFITKPISEIELKDIIQDEISLRLSEESNFCNFLLNSDVSDSLLGSLKYKPEISTSGYYSFDISQFSRLNALSDCLVKKVNNQEMLDDVLFCDLQHDEKNLGKNFCTRRCYRRGKVYVSDRGVNSYVCYYNGEIIGNCDLFMYKGVAKIEDFAVNPIHQRKGYGTTILKFLIDIAIKENCHTIYLVTDEDGTAKEMYEKIGFNKIGERIDLFFEL</sequence>
<evidence type="ECO:0000313" key="4">
    <source>
        <dbReference type="EMBL" id="MCM1989013.1"/>
    </source>
</evidence>
<evidence type="ECO:0000313" key="5">
    <source>
        <dbReference type="Proteomes" id="UP001056429"/>
    </source>
</evidence>
<organism evidence="4 5">
    <name type="scientific">Oceanirhabdus seepicola</name>
    <dbReference type="NCBI Taxonomy" id="2828781"/>
    <lineage>
        <taxon>Bacteria</taxon>
        <taxon>Bacillati</taxon>
        <taxon>Bacillota</taxon>
        <taxon>Clostridia</taxon>
        <taxon>Eubacteriales</taxon>
        <taxon>Clostridiaceae</taxon>
        <taxon>Oceanirhabdus</taxon>
    </lineage>
</organism>
<dbReference type="SUPFAM" id="SSF55729">
    <property type="entry name" value="Acyl-CoA N-acyltransferases (Nat)"/>
    <property type="match status" value="1"/>
</dbReference>
<dbReference type="Proteomes" id="UP001056429">
    <property type="component" value="Unassembled WGS sequence"/>
</dbReference>
<reference evidence="4" key="2">
    <citation type="submission" date="2021-04" db="EMBL/GenBank/DDBJ databases">
        <authorList>
            <person name="Dong X."/>
        </authorList>
    </citation>
    <scope>NUCLEOTIDE SEQUENCE</scope>
    <source>
        <strain evidence="4">ZWT</strain>
    </source>
</reference>
<proteinExistence type="predicted"/>
<protein>
    <submittedName>
        <fullName evidence="4">GNAT family N-acetyltransferase</fullName>
    </submittedName>
</protein>
<accession>A0A9J6NZH5</accession>
<dbReference type="Gene3D" id="3.40.630.30">
    <property type="match status" value="1"/>
</dbReference>
<dbReference type="GO" id="GO:0016747">
    <property type="term" value="F:acyltransferase activity, transferring groups other than amino-acyl groups"/>
    <property type="evidence" value="ECO:0007669"/>
    <property type="project" value="InterPro"/>
</dbReference>
<dbReference type="CDD" id="cd04301">
    <property type="entry name" value="NAT_SF"/>
    <property type="match status" value="1"/>
</dbReference>
<dbReference type="InterPro" id="IPR016181">
    <property type="entry name" value="Acyl_CoA_acyltransferase"/>
</dbReference>
<dbReference type="PANTHER" id="PTHR43420">
    <property type="entry name" value="ACETYLTRANSFERASE"/>
    <property type="match status" value="1"/>
</dbReference>
<dbReference type="EMBL" id="JAGSOJ010000001">
    <property type="protein sequence ID" value="MCM1989013.1"/>
    <property type="molecule type" value="Genomic_DNA"/>
</dbReference>
<name>A0A9J6NZH5_9CLOT</name>
<evidence type="ECO:0000256" key="2">
    <source>
        <dbReference type="ARBA" id="ARBA00023315"/>
    </source>
</evidence>
<dbReference type="RefSeq" id="WP_250857879.1">
    <property type="nucleotide sequence ID" value="NZ_JAGSOJ010000001.1"/>
</dbReference>
<dbReference type="AlphaFoldDB" id="A0A9J6NZH5"/>
<evidence type="ECO:0000259" key="3">
    <source>
        <dbReference type="PROSITE" id="PS51186"/>
    </source>
</evidence>
<reference evidence="4" key="1">
    <citation type="journal article" date="2021" name="mSystems">
        <title>Bacteria and Archaea Synergistically Convert Glycine Betaine to Biogenic Methane in the Formosa Cold Seep of the South China Sea.</title>
        <authorList>
            <person name="Li L."/>
            <person name="Zhang W."/>
            <person name="Zhang S."/>
            <person name="Song L."/>
            <person name="Sun Q."/>
            <person name="Zhang H."/>
            <person name="Xiang H."/>
            <person name="Dong X."/>
        </authorList>
    </citation>
    <scope>NUCLEOTIDE SEQUENCE</scope>
    <source>
        <strain evidence="4">ZWT</strain>
    </source>
</reference>
<gene>
    <name evidence="4" type="ORF">KDK92_04610</name>
</gene>
<feature type="domain" description="N-acetyltransferase" evidence="3">
    <location>
        <begin position="127"/>
        <end position="258"/>
    </location>
</feature>
<evidence type="ECO:0000256" key="1">
    <source>
        <dbReference type="ARBA" id="ARBA00022679"/>
    </source>
</evidence>
<dbReference type="InterPro" id="IPR050680">
    <property type="entry name" value="YpeA/RimI_acetyltransf"/>
</dbReference>
<comment type="caution">
    <text evidence="4">The sequence shown here is derived from an EMBL/GenBank/DDBJ whole genome shotgun (WGS) entry which is preliminary data.</text>
</comment>
<keyword evidence="1" id="KW-0808">Transferase</keyword>
<dbReference type="PROSITE" id="PS51186">
    <property type="entry name" value="GNAT"/>
    <property type="match status" value="1"/>
</dbReference>
<keyword evidence="2" id="KW-0012">Acyltransferase</keyword>
<keyword evidence="5" id="KW-1185">Reference proteome</keyword>
<dbReference type="Pfam" id="PF00583">
    <property type="entry name" value="Acetyltransf_1"/>
    <property type="match status" value="1"/>
</dbReference>